<name>A0A821HFF7_9BILA</name>
<feature type="region of interest" description="Disordered" evidence="4">
    <location>
        <begin position="50"/>
        <end position="87"/>
    </location>
</feature>
<accession>A0A821HFF7</accession>
<dbReference type="PANTHER" id="PTHR13937">
    <property type="entry name" value="EUKARYOTIC TRANSLATION INITATION FACTOR 3, SUBUNIT 8 EIF3S8 -RELATED"/>
    <property type="match status" value="1"/>
</dbReference>
<evidence type="ECO:0000256" key="4">
    <source>
        <dbReference type="SAM" id="MobiDB-lite"/>
    </source>
</evidence>
<feature type="compositionally biased region" description="Acidic residues" evidence="4">
    <location>
        <begin position="8"/>
        <end position="19"/>
    </location>
</feature>
<sequence length="240" mass="28302">MLKNPFLADEDSSPSDDDEREIKIQTAKIFAKSYIISSDNGEENVQRIVRNENQKRQSYFQKPNKESLSDDEDQKETTWIKNKPENNGDLSPQQYYINLFLRKIDNQMKTTPNRATKECTHIELCTDQKPISTEDLCLIAHIYYKFDNTPNRSSMELIDRLCKYIYINDNTNRMHIRAILCHTYHLALHDYYNQARDLMLMSSIQHTIYLADISTQILYNRTMIQLSLSVFRFGNIDEAH</sequence>
<dbReference type="EMBL" id="CAJOBS010001067">
    <property type="protein sequence ID" value="CAF4683257.1"/>
    <property type="molecule type" value="Genomic_DNA"/>
</dbReference>
<dbReference type="PANTHER" id="PTHR13937:SF0">
    <property type="entry name" value="EUKARYOTIC TRANSLATION INITIATION FACTOR 3 SUBUNIT C-RELATED"/>
    <property type="match status" value="1"/>
</dbReference>
<keyword evidence="2" id="KW-0396">Initiation factor</keyword>
<dbReference type="InterPro" id="IPR008905">
    <property type="entry name" value="EIF3C_N_dom"/>
</dbReference>
<proteinExistence type="predicted"/>
<dbReference type="Proteomes" id="UP000663865">
    <property type="component" value="Unassembled WGS sequence"/>
</dbReference>
<dbReference type="InterPro" id="IPR027516">
    <property type="entry name" value="EIF3C"/>
</dbReference>
<evidence type="ECO:0000256" key="3">
    <source>
        <dbReference type="ARBA" id="ARBA00022917"/>
    </source>
</evidence>
<reference evidence="7" key="1">
    <citation type="submission" date="2021-02" db="EMBL/GenBank/DDBJ databases">
        <authorList>
            <person name="Nowell W R."/>
        </authorList>
    </citation>
    <scope>NUCLEOTIDE SEQUENCE</scope>
</reference>
<dbReference type="AlphaFoldDB" id="A0A821HFF7"/>
<dbReference type="GO" id="GO:0003723">
    <property type="term" value="F:RNA binding"/>
    <property type="evidence" value="ECO:0007669"/>
    <property type="project" value="InterPro"/>
</dbReference>
<gene>
    <name evidence="6" type="ORF">KIK155_LOCUS18949</name>
    <name evidence="7" type="ORF">TOA249_LOCUS15993</name>
</gene>
<evidence type="ECO:0000256" key="2">
    <source>
        <dbReference type="ARBA" id="ARBA00022540"/>
    </source>
</evidence>
<keyword evidence="1" id="KW-0963">Cytoplasm</keyword>
<evidence type="ECO:0000256" key="1">
    <source>
        <dbReference type="ARBA" id="ARBA00022490"/>
    </source>
</evidence>
<feature type="domain" description="Eukaryotic translation initiation factor 3 subunit C N-terminal" evidence="5">
    <location>
        <begin position="150"/>
        <end position="240"/>
    </location>
</feature>
<feature type="compositionally biased region" description="Basic and acidic residues" evidence="4">
    <location>
        <begin position="75"/>
        <end position="86"/>
    </location>
</feature>
<protein>
    <recommendedName>
        <fullName evidence="5">Eukaryotic translation initiation factor 3 subunit C N-terminal domain-containing protein</fullName>
    </recommendedName>
</protein>
<dbReference type="Proteomes" id="UP000663838">
    <property type="component" value="Unassembled WGS sequence"/>
</dbReference>
<evidence type="ECO:0000313" key="8">
    <source>
        <dbReference type="Proteomes" id="UP000663838"/>
    </source>
</evidence>
<dbReference type="GO" id="GO:0031369">
    <property type="term" value="F:translation initiation factor binding"/>
    <property type="evidence" value="ECO:0007669"/>
    <property type="project" value="InterPro"/>
</dbReference>
<evidence type="ECO:0000259" key="5">
    <source>
        <dbReference type="Pfam" id="PF05470"/>
    </source>
</evidence>
<feature type="region of interest" description="Disordered" evidence="4">
    <location>
        <begin position="1"/>
        <end position="20"/>
    </location>
</feature>
<evidence type="ECO:0000313" key="6">
    <source>
        <dbReference type="EMBL" id="CAF3561124.1"/>
    </source>
</evidence>
<keyword evidence="3" id="KW-0648">Protein biosynthesis</keyword>
<organism evidence="7 8">
    <name type="scientific">Rotaria socialis</name>
    <dbReference type="NCBI Taxonomy" id="392032"/>
    <lineage>
        <taxon>Eukaryota</taxon>
        <taxon>Metazoa</taxon>
        <taxon>Spiralia</taxon>
        <taxon>Gnathifera</taxon>
        <taxon>Rotifera</taxon>
        <taxon>Eurotatoria</taxon>
        <taxon>Bdelloidea</taxon>
        <taxon>Philodinida</taxon>
        <taxon>Philodinidae</taxon>
        <taxon>Rotaria</taxon>
    </lineage>
</organism>
<dbReference type="EMBL" id="CAJNYV010003339">
    <property type="protein sequence ID" value="CAF3561124.1"/>
    <property type="molecule type" value="Genomic_DNA"/>
</dbReference>
<comment type="caution">
    <text evidence="7">The sequence shown here is derived from an EMBL/GenBank/DDBJ whole genome shotgun (WGS) entry which is preliminary data.</text>
</comment>
<dbReference type="GO" id="GO:0005852">
    <property type="term" value="C:eukaryotic translation initiation factor 3 complex"/>
    <property type="evidence" value="ECO:0007669"/>
    <property type="project" value="InterPro"/>
</dbReference>
<evidence type="ECO:0000313" key="7">
    <source>
        <dbReference type="EMBL" id="CAF4683257.1"/>
    </source>
</evidence>
<dbReference type="GO" id="GO:0003743">
    <property type="term" value="F:translation initiation factor activity"/>
    <property type="evidence" value="ECO:0007669"/>
    <property type="project" value="UniProtKB-KW"/>
</dbReference>
<dbReference type="Pfam" id="PF05470">
    <property type="entry name" value="eIF-3c_N"/>
    <property type="match status" value="1"/>
</dbReference>